<dbReference type="InterPro" id="IPR022893">
    <property type="entry name" value="Shikimate_DH_fam"/>
</dbReference>
<organism evidence="6 7">
    <name type="scientific">Caballeronia catudaia</name>
    <dbReference type="NCBI Taxonomy" id="1777136"/>
    <lineage>
        <taxon>Bacteria</taxon>
        <taxon>Pseudomonadati</taxon>
        <taxon>Pseudomonadota</taxon>
        <taxon>Betaproteobacteria</taxon>
        <taxon>Burkholderiales</taxon>
        <taxon>Burkholderiaceae</taxon>
        <taxon>Caballeronia</taxon>
    </lineage>
</organism>
<evidence type="ECO:0000259" key="4">
    <source>
        <dbReference type="Pfam" id="PF00899"/>
    </source>
</evidence>
<dbReference type="GO" id="GO:0005829">
    <property type="term" value="C:cytosol"/>
    <property type="evidence" value="ECO:0007669"/>
    <property type="project" value="TreeGrafter"/>
</dbReference>
<dbReference type="PANTHER" id="PTHR21089">
    <property type="entry name" value="SHIKIMATE DEHYDROGENASE"/>
    <property type="match status" value="1"/>
</dbReference>
<dbReference type="Pfam" id="PF08501">
    <property type="entry name" value="Shikimate_dh_N"/>
    <property type="match status" value="1"/>
</dbReference>
<comment type="caution">
    <text evidence="6">The sequence shown here is derived from an EMBL/GenBank/DDBJ whole genome shotgun (WGS) entry which is preliminary data.</text>
</comment>
<dbReference type="AlphaFoldDB" id="A0A158AJT8"/>
<keyword evidence="3" id="KW-0057">Aromatic amino acid biosynthesis</keyword>
<dbReference type="Gene3D" id="3.40.50.10860">
    <property type="entry name" value="Leucine Dehydrogenase, chain A, domain 1"/>
    <property type="match status" value="1"/>
</dbReference>
<gene>
    <name evidence="6" type="ORF">AWB75_02311</name>
</gene>
<keyword evidence="2" id="KW-0560">Oxidoreductase</keyword>
<dbReference type="OrthoDB" id="3609723at2"/>
<evidence type="ECO:0000256" key="3">
    <source>
        <dbReference type="ARBA" id="ARBA00023141"/>
    </source>
</evidence>
<dbReference type="GO" id="GO:0004764">
    <property type="term" value="F:shikimate 3-dehydrogenase (NADP+) activity"/>
    <property type="evidence" value="ECO:0007669"/>
    <property type="project" value="InterPro"/>
</dbReference>
<reference evidence="6" key="1">
    <citation type="submission" date="2016-01" db="EMBL/GenBank/DDBJ databases">
        <authorList>
            <person name="Peeters C."/>
        </authorList>
    </citation>
    <scope>NUCLEOTIDE SEQUENCE [LARGE SCALE GENOMIC DNA]</scope>
    <source>
        <strain evidence="6">LMG 29318</strain>
    </source>
</reference>
<evidence type="ECO:0000256" key="1">
    <source>
        <dbReference type="ARBA" id="ARBA00004871"/>
    </source>
</evidence>
<dbReference type="GO" id="GO:0009423">
    <property type="term" value="P:chorismate biosynthetic process"/>
    <property type="evidence" value="ECO:0007669"/>
    <property type="project" value="TreeGrafter"/>
</dbReference>
<keyword evidence="7" id="KW-1185">Reference proteome</keyword>
<dbReference type="RefSeq" id="WP_061124221.1">
    <property type="nucleotide sequence ID" value="NZ_FCOF02000008.1"/>
</dbReference>
<dbReference type="InterPro" id="IPR046346">
    <property type="entry name" value="Aminoacid_DH-like_N_sf"/>
</dbReference>
<feature type="domain" description="THIF-type NAD/FAD binding fold" evidence="4">
    <location>
        <begin position="127"/>
        <end position="175"/>
    </location>
</feature>
<dbReference type="Gene3D" id="3.40.50.720">
    <property type="entry name" value="NAD(P)-binding Rossmann-like Domain"/>
    <property type="match status" value="1"/>
</dbReference>
<dbReference type="SUPFAM" id="SSF53223">
    <property type="entry name" value="Aminoacid dehydrogenase-like, N-terminal domain"/>
    <property type="match status" value="1"/>
</dbReference>
<evidence type="ECO:0000313" key="7">
    <source>
        <dbReference type="Proteomes" id="UP000054870"/>
    </source>
</evidence>
<dbReference type="GO" id="GO:0019632">
    <property type="term" value="P:shikimate metabolic process"/>
    <property type="evidence" value="ECO:0007669"/>
    <property type="project" value="TreeGrafter"/>
</dbReference>
<dbReference type="Pfam" id="PF00899">
    <property type="entry name" value="ThiF"/>
    <property type="match status" value="1"/>
</dbReference>
<evidence type="ECO:0000256" key="2">
    <source>
        <dbReference type="ARBA" id="ARBA00023002"/>
    </source>
</evidence>
<dbReference type="Proteomes" id="UP000054870">
    <property type="component" value="Unassembled WGS sequence"/>
</dbReference>
<protein>
    <submittedName>
        <fullName evidence="6">Shikimate 5-dehydrogenase</fullName>
    </submittedName>
</protein>
<dbReference type="GO" id="GO:0050661">
    <property type="term" value="F:NADP binding"/>
    <property type="evidence" value="ECO:0007669"/>
    <property type="project" value="TreeGrafter"/>
</dbReference>
<keyword evidence="3" id="KW-0028">Amino-acid biosynthesis</keyword>
<dbReference type="InterPro" id="IPR000594">
    <property type="entry name" value="ThiF_NAD_FAD-bd"/>
</dbReference>
<comment type="pathway">
    <text evidence="1">Metabolic intermediate biosynthesis; chorismate biosynthesis; chorismate from D-erythrose 4-phosphate and phosphoenolpyruvate: step 4/7.</text>
</comment>
<sequence length="268" mass="27700">MSTTSITGRTRLYGIIGDPIAQVRSPEVYTRKFAEAGIDAVLVPMQIDASEIDAVLPTLLRLKNLDGLLVTSPFKTNALEVADEVRSKGRRVGAVNALRRDERGRWHADMFDGEGFVRGLLAKGHTVKDKRALVLGCGGAGAAIAVSLADAGVAHITLCDIDRAKASALAAQLSASCEGCAIAAGDADANDADIIVNASVVGMKAGDGMPAPFASFGSGQIVGDVVLRPPGEPTALIAKAIECGCPVVTGIDMHSGQIDAIFEFFNAA</sequence>
<feature type="domain" description="Shikimate dehydrogenase substrate binding N-terminal" evidence="5">
    <location>
        <begin position="15"/>
        <end position="97"/>
    </location>
</feature>
<dbReference type="PANTHER" id="PTHR21089:SF1">
    <property type="entry name" value="BIFUNCTIONAL 3-DEHYDROQUINATE DEHYDRATASE_SHIKIMATE DEHYDROGENASE, CHLOROPLASTIC"/>
    <property type="match status" value="1"/>
</dbReference>
<dbReference type="GO" id="GO:0009073">
    <property type="term" value="P:aromatic amino acid family biosynthetic process"/>
    <property type="evidence" value="ECO:0007669"/>
    <property type="project" value="UniProtKB-KW"/>
</dbReference>
<evidence type="ECO:0000259" key="5">
    <source>
        <dbReference type="Pfam" id="PF08501"/>
    </source>
</evidence>
<dbReference type="InterPro" id="IPR036291">
    <property type="entry name" value="NAD(P)-bd_dom_sf"/>
</dbReference>
<dbReference type="EMBL" id="FCOF02000008">
    <property type="protein sequence ID" value="SAK58098.1"/>
    <property type="molecule type" value="Genomic_DNA"/>
</dbReference>
<name>A0A158AJT8_9BURK</name>
<evidence type="ECO:0000313" key="6">
    <source>
        <dbReference type="EMBL" id="SAK58098.1"/>
    </source>
</evidence>
<proteinExistence type="predicted"/>
<dbReference type="InterPro" id="IPR013708">
    <property type="entry name" value="Shikimate_DH-bd_N"/>
</dbReference>
<dbReference type="SUPFAM" id="SSF51735">
    <property type="entry name" value="NAD(P)-binding Rossmann-fold domains"/>
    <property type="match status" value="1"/>
</dbReference>
<accession>A0A158AJT8</accession>